<protein>
    <submittedName>
        <fullName evidence="2">Uncharacterized protein</fullName>
    </submittedName>
</protein>
<dbReference type="AlphaFoldDB" id="A0AAN1PWB5"/>
<accession>A0AAN1PWB5</accession>
<reference evidence="2 3" key="1">
    <citation type="submission" date="2017-03" db="EMBL/GenBank/DDBJ databases">
        <title>Complete Genome Sequence of Vibrio vulnificus FORC_053.</title>
        <authorList>
            <consortium name="Food-borne Pathogen Omics Research Center"/>
            <person name="Chung H.Y."/>
            <person name="Na E.J."/>
            <person name="Song J.S."/>
            <person name="Kim H."/>
            <person name="Lee J.-H."/>
            <person name="Ryu S."/>
            <person name="Choi S.H."/>
        </authorList>
    </citation>
    <scope>NUCLEOTIDE SEQUENCE [LARGE SCALE GENOMIC DNA]</scope>
    <source>
        <strain evidence="2 3">FORC_053</strain>
    </source>
</reference>
<feature type="coiled-coil region" evidence="1">
    <location>
        <begin position="12"/>
        <end position="39"/>
    </location>
</feature>
<sequence length="66" mass="7990">MNEFNRDPFRYNLDKEAELEVLRDEVKSQRRELLSLKIEIFKMRIKCFALDIENACLKHSKCLPNF</sequence>
<keyword evidence="1" id="KW-0175">Coiled coil</keyword>
<evidence type="ECO:0000256" key="1">
    <source>
        <dbReference type="SAM" id="Coils"/>
    </source>
</evidence>
<dbReference type="EMBL" id="CP019292">
    <property type="protein sequence ID" value="AXX63874.1"/>
    <property type="molecule type" value="Genomic_DNA"/>
</dbReference>
<name>A0AAN1PWB5_VIBVL</name>
<dbReference type="Proteomes" id="UP000263418">
    <property type="component" value="Chromosome 3"/>
</dbReference>
<proteinExistence type="predicted"/>
<organism evidence="2 3">
    <name type="scientific">Vibrio vulnificus</name>
    <dbReference type="NCBI Taxonomy" id="672"/>
    <lineage>
        <taxon>Bacteria</taxon>
        <taxon>Pseudomonadati</taxon>
        <taxon>Pseudomonadota</taxon>
        <taxon>Gammaproteobacteria</taxon>
        <taxon>Vibrionales</taxon>
        <taxon>Vibrionaceae</taxon>
        <taxon>Vibrio</taxon>
    </lineage>
</organism>
<evidence type="ECO:0000313" key="3">
    <source>
        <dbReference type="Proteomes" id="UP000263418"/>
    </source>
</evidence>
<evidence type="ECO:0000313" key="2">
    <source>
        <dbReference type="EMBL" id="AXX63874.1"/>
    </source>
</evidence>
<gene>
    <name evidence="2" type="ORF">FORC53_5535</name>
</gene>
<dbReference type="RefSeq" id="WP_118895449.1">
    <property type="nucleotide sequence ID" value="NZ_CP019292.1"/>
</dbReference>